<sequence>MPLTSRNRHDVTQLMPLLDAIPHIRRRHSRPRHRPGRPFADRGYDYDYDKYRRPLRARDITPKIARKDTAPGARTSVQYCRDSGRTVRAEVKLWGEAAASVLRALVEGEQGQVSALALVDP</sequence>
<feature type="compositionally biased region" description="Basic residues" evidence="1">
    <location>
        <begin position="25"/>
        <end position="36"/>
    </location>
</feature>
<dbReference type="EMBL" id="JACHJY010000017">
    <property type="protein sequence ID" value="MBB4987163.1"/>
    <property type="molecule type" value="Genomic_DNA"/>
</dbReference>
<reference evidence="2 3" key="1">
    <citation type="submission" date="2020-08" db="EMBL/GenBank/DDBJ databases">
        <title>Genomic Encyclopedia of Type Strains, Phase III (KMG-III): the genomes of soil and plant-associated and newly described type strains.</title>
        <authorList>
            <person name="Whitman W."/>
        </authorList>
    </citation>
    <scope>NUCLEOTIDE SEQUENCE [LARGE SCALE GENOMIC DNA]</scope>
    <source>
        <strain evidence="2 3">SFB5A</strain>
    </source>
</reference>
<evidence type="ECO:0000313" key="3">
    <source>
        <dbReference type="Proteomes" id="UP000582643"/>
    </source>
</evidence>
<evidence type="ECO:0000313" key="2">
    <source>
        <dbReference type="EMBL" id="MBB4987163.1"/>
    </source>
</evidence>
<dbReference type="Proteomes" id="UP000582643">
    <property type="component" value="Unassembled WGS sequence"/>
</dbReference>
<name>A0A7W7U963_9ACTN</name>
<gene>
    <name evidence="2" type="ORF">GGE06_008135</name>
</gene>
<protein>
    <recommendedName>
        <fullName evidence="4">Transposase</fullName>
    </recommendedName>
</protein>
<proteinExistence type="predicted"/>
<keyword evidence="3" id="KW-1185">Reference proteome</keyword>
<evidence type="ECO:0000256" key="1">
    <source>
        <dbReference type="SAM" id="MobiDB-lite"/>
    </source>
</evidence>
<comment type="caution">
    <text evidence="2">The sequence shown here is derived from an EMBL/GenBank/DDBJ whole genome shotgun (WGS) entry which is preliminary data.</text>
</comment>
<evidence type="ECO:0008006" key="4">
    <source>
        <dbReference type="Google" id="ProtNLM"/>
    </source>
</evidence>
<accession>A0A7W7U963</accession>
<dbReference type="AlphaFoldDB" id="A0A7W7U963"/>
<feature type="region of interest" description="Disordered" evidence="1">
    <location>
        <begin position="25"/>
        <end position="45"/>
    </location>
</feature>
<organism evidence="2 3">
    <name type="scientific">Streptomyces nymphaeiformis</name>
    <dbReference type="NCBI Taxonomy" id="2663842"/>
    <lineage>
        <taxon>Bacteria</taxon>
        <taxon>Bacillati</taxon>
        <taxon>Actinomycetota</taxon>
        <taxon>Actinomycetes</taxon>
        <taxon>Kitasatosporales</taxon>
        <taxon>Streptomycetaceae</taxon>
        <taxon>Streptomyces</taxon>
    </lineage>
</organism>